<dbReference type="EMBL" id="CM009299">
    <property type="protein sequence ID" value="KAI9387573.1"/>
    <property type="molecule type" value="Genomic_DNA"/>
</dbReference>
<organism evidence="1 2">
    <name type="scientific">Populus trichocarpa</name>
    <name type="common">Western balsam poplar</name>
    <name type="synonym">Populus balsamifera subsp. trichocarpa</name>
    <dbReference type="NCBI Taxonomy" id="3694"/>
    <lineage>
        <taxon>Eukaryota</taxon>
        <taxon>Viridiplantae</taxon>
        <taxon>Streptophyta</taxon>
        <taxon>Embryophyta</taxon>
        <taxon>Tracheophyta</taxon>
        <taxon>Spermatophyta</taxon>
        <taxon>Magnoliopsida</taxon>
        <taxon>eudicotyledons</taxon>
        <taxon>Gunneridae</taxon>
        <taxon>Pentapetalae</taxon>
        <taxon>rosids</taxon>
        <taxon>fabids</taxon>
        <taxon>Malpighiales</taxon>
        <taxon>Salicaceae</taxon>
        <taxon>Saliceae</taxon>
        <taxon>Populus</taxon>
    </lineage>
</organism>
<name>A0ACC0SEA8_POPTR</name>
<protein>
    <submittedName>
        <fullName evidence="1">Uncharacterized protein</fullName>
    </submittedName>
</protein>
<sequence length="88" mass="10344">MVKNFWRSLLSQESHARNLFDVWTERRTQAICTNLNQITIKGLCAVIKKARGNIIKPGIYSGFHYHLDSVPVLFTRTKQEMAQKEFYR</sequence>
<evidence type="ECO:0000313" key="1">
    <source>
        <dbReference type="EMBL" id="KAI9387573.1"/>
    </source>
</evidence>
<dbReference type="Proteomes" id="UP000006729">
    <property type="component" value="Chromosome 10"/>
</dbReference>
<proteinExistence type="predicted"/>
<evidence type="ECO:0000313" key="2">
    <source>
        <dbReference type="Proteomes" id="UP000006729"/>
    </source>
</evidence>
<comment type="caution">
    <text evidence="1">The sequence shown here is derived from an EMBL/GenBank/DDBJ whole genome shotgun (WGS) entry which is preliminary data.</text>
</comment>
<gene>
    <name evidence="1" type="ORF">POPTR_010G194650v4</name>
</gene>
<reference evidence="1 2" key="1">
    <citation type="journal article" date="2006" name="Science">
        <title>The genome of black cottonwood, Populus trichocarpa (Torr. &amp; Gray).</title>
        <authorList>
            <person name="Tuskan G.A."/>
            <person name="Difazio S."/>
            <person name="Jansson S."/>
            <person name="Bohlmann J."/>
            <person name="Grigoriev I."/>
            <person name="Hellsten U."/>
            <person name="Putnam N."/>
            <person name="Ralph S."/>
            <person name="Rombauts S."/>
            <person name="Salamov A."/>
            <person name="Schein J."/>
            <person name="Sterck L."/>
            <person name="Aerts A."/>
            <person name="Bhalerao R.R."/>
            <person name="Bhalerao R.P."/>
            <person name="Blaudez D."/>
            <person name="Boerjan W."/>
            <person name="Brun A."/>
            <person name="Brunner A."/>
            <person name="Busov V."/>
            <person name="Campbell M."/>
            <person name="Carlson J."/>
            <person name="Chalot M."/>
            <person name="Chapman J."/>
            <person name="Chen G.L."/>
            <person name="Cooper D."/>
            <person name="Coutinho P.M."/>
            <person name="Couturier J."/>
            <person name="Covert S."/>
            <person name="Cronk Q."/>
            <person name="Cunningham R."/>
            <person name="Davis J."/>
            <person name="Degroeve S."/>
            <person name="Dejardin A."/>
            <person name="Depamphilis C."/>
            <person name="Detter J."/>
            <person name="Dirks B."/>
            <person name="Dubchak I."/>
            <person name="Duplessis S."/>
            <person name="Ehlting J."/>
            <person name="Ellis B."/>
            <person name="Gendler K."/>
            <person name="Goodstein D."/>
            <person name="Gribskov M."/>
            <person name="Grimwood J."/>
            <person name="Groover A."/>
            <person name="Gunter L."/>
            <person name="Hamberger B."/>
            <person name="Heinze B."/>
            <person name="Helariutta Y."/>
            <person name="Henrissat B."/>
            <person name="Holligan D."/>
            <person name="Holt R."/>
            <person name="Huang W."/>
            <person name="Islam-Faridi N."/>
            <person name="Jones S."/>
            <person name="Jones-Rhoades M."/>
            <person name="Jorgensen R."/>
            <person name="Joshi C."/>
            <person name="Kangasjarvi J."/>
            <person name="Karlsson J."/>
            <person name="Kelleher C."/>
            <person name="Kirkpatrick R."/>
            <person name="Kirst M."/>
            <person name="Kohler A."/>
            <person name="Kalluri U."/>
            <person name="Larimer F."/>
            <person name="Leebens-Mack J."/>
            <person name="Leple J.C."/>
            <person name="Locascio P."/>
            <person name="Lou Y."/>
            <person name="Lucas S."/>
            <person name="Martin F."/>
            <person name="Montanini B."/>
            <person name="Napoli C."/>
            <person name="Nelson D.R."/>
            <person name="Nelson C."/>
            <person name="Nieminen K."/>
            <person name="Nilsson O."/>
            <person name="Pereda V."/>
            <person name="Peter G."/>
            <person name="Philippe R."/>
            <person name="Pilate G."/>
            <person name="Poliakov A."/>
            <person name="Razumovskaya J."/>
            <person name="Richardson P."/>
            <person name="Rinaldi C."/>
            <person name="Ritland K."/>
            <person name="Rouze P."/>
            <person name="Ryaboy D."/>
            <person name="Schmutz J."/>
            <person name="Schrader J."/>
            <person name="Segerman B."/>
            <person name="Shin H."/>
            <person name="Siddiqui A."/>
            <person name="Sterky F."/>
            <person name="Terry A."/>
            <person name="Tsai C.J."/>
            <person name="Uberbacher E."/>
            <person name="Unneberg P."/>
            <person name="Vahala J."/>
            <person name="Wall K."/>
            <person name="Wessler S."/>
            <person name="Yang G."/>
            <person name="Yin T."/>
            <person name="Douglas C."/>
            <person name="Marra M."/>
            <person name="Sandberg G."/>
            <person name="Van de Peer Y."/>
            <person name="Rokhsar D."/>
        </authorList>
    </citation>
    <scope>NUCLEOTIDE SEQUENCE [LARGE SCALE GENOMIC DNA]</scope>
    <source>
        <strain evidence="2">cv. Nisqually</strain>
    </source>
</reference>
<accession>A0ACC0SEA8</accession>
<keyword evidence="2" id="KW-1185">Reference proteome</keyword>